<protein>
    <submittedName>
        <fullName evidence="1">MmcQ-like protein</fullName>
    </submittedName>
</protein>
<dbReference type="Proteomes" id="UP000231960">
    <property type="component" value="Unassembled WGS sequence"/>
</dbReference>
<dbReference type="InterPro" id="IPR058532">
    <property type="entry name" value="YjbR/MT2646/Rv2570-like"/>
</dbReference>
<organism evidence="1 2">
    <name type="scientific">Avrilella dinanensis</name>
    <dbReference type="NCBI Taxonomy" id="2008672"/>
    <lineage>
        <taxon>Bacteria</taxon>
        <taxon>Pseudomonadati</taxon>
        <taxon>Bacteroidota</taxon>
        <taxon>Flavobacteriia</taxon>
        <taxon>Flavobacteriales</taxon>
        <taxon>Flavobacteriaceae</taxon>
        <taxon>Avrilella</taxon>
    </lineage>
</organism>
<dbReference type="PANTHER" id="PTHR35145:SF1">
    <property type="entry name" value="CYTOPLASMIC PROTEIN"/>
    <property type="match status" value="1"/>
</dbReference>
<dbReference type="PANTHER" id="PTHR35145">
    <property type="entry name" value="CYTOPLASMIC PROTEIN-RELATED"/>
    <property type="match status" value="1"/>
</dbReference>
<evidence type="ECO:0000313" key="1">
    <source>
        <dbReference type="EMBL" id="PJR04981.1"/>
    </source>
</evidence>
<gene>
    <name evidence="1" type="ORF">CDL10_10820</name>
</gene>
<keyword evidence="2" id="KW-1185">Reference proteome</keyword>
<comment type="caution">
    <text evidence="1">The sequence shown here is derived from an EMBL/GenBank/DDBJ whole genome shotgun (WGS) entry which is preliminary data.</text>
</comment>
<evidence type="ECO:0000313" key="2">
    <source>
        <dbReference type="Proteomes" id="UP000231960"/>
    </source>
</evidence>
<dbReference type="Gene3D" id="3.90.1150.30">
    <property type="match status" value="1"/>
</dbReference>
<dbReference type="SUPFAM" id="SSF142906">
    <property type="entry name" value="YjbR-like"/>
    <property type="match status" value="1"/>
</dbReference>
<dbReference type="Pfam" id="PF04237">
    <property type="entry name" value="YjbR"/>
    <property type="match status" value="1"/>
</dbReference>
<dbReference type="InterPro" id="IPR038056">
    <property type="entry name" value="YjbR-like_sf"/>
</dbReference>
<proteinExistence type="predicted"/>
<dbReference type="InterPro" id="IPR007351">
    <property type="entry name" value="YjbR"/>
</dbReference>
<sequence>MTITDLYDICTAYRGVTESFPFDKDTLVFKVGGKMFLLTGLSGWENGNPSVNLKCDPERALELREEYAAVQPGYHMNKKHWNTVFAHQDLPLSEIKKLINHSYELIFSQLSKKVQEEIMKQSE</sequence>
<dbReference type="EMBL" id="NIPO01000001">
    <property type="protein sequence ID" value="PJR04981.1"/>
    <property type="molecule type" value="Genomic_DNA"/>
</dbReference>
<accession>A0A2M9R804</accession>
<dbReference type="OrthoDB" id="9789813at2"/>
<dbReference type="AlphaFoldDB" id="A0A2M9R804"/>
<name>A0A2M9R804_9FLAO</name>
<dbReference type="RefSeq" id="WP_100678540.1">
    <property type="nucleotide sequence ID" value="NZ_NIPO01000001.1"/>
</dbReference>
<reference evidence="1 2" key="1">
    <citation type="submission" date="2017-06" db="EMBL/GenBank/DDBJ databases">
        <title>Description of Avrilella dinanensis gen. nov. sp. nov.</title>
        <authorList>
            <person name="Leyer C."/>
            <person name="Sassi M."/>
            <person name="Minet J."/>
            <person name="Kayal S."/>
            <person name="Cattoir V."/>
        </authorList>
    </citation>
    <scope>NUCLEOTIDE SEQUENCE [LARGE SCALE GENOMIC DNA]</scope>
    <source>
        <strain evidence="1 2">UR159</strain>
    </source>
</reference>